<gene>
    <name evidence="11" type="ORF">TL16_g12043</name>
</gene>
<dbReference type="CDD" id="cd15571">
    <property type="entry name" value="ePHD"/>
    <property type="match status" value="1"/>
</dbReference>
<evidence type="ECO:0000256" key="4">
    <source>
        <dbReference type="ARBA" id="ARBA00023125"/>
    </source>
</evidence>
<evidence type="ECO:0000313" key="11">
    <source>
        <dbReference type="EMBL" id="GMH91384.1"/>
    </source>
</evidence>
<dbReference type="PROSITE" id="PS51058">
    <property type="entry name" value="ZF_CXXC"/>
    <property type="match status" value="1"/>
</dbReference>
<dbReference type="CDD" id="cd15492">
    <property type="entry name" value="PHD_BRPF_JADE_like"/>
    <property type="match status" value="1"/>
</dbReference>
<dbReference type="EMBL" id="BLQM01000470">
    <property type="protein sequence ID" value="GMH91384.1"/>
    <property type="molecule type" value="Genomic_DNA"/>
</dbReference>
<feature type="domain" description="PHD-type" evidence="7">
    <location>
        <begin position="67"/>
        <end position="123"/>
    </location>
</feature>
<evidence type="ECO:0000256" key="6">
    <source>
        <dbReference type="SAM" id="MobiDB-lite"/>
    </source>
</evidence>
<dbReference type="GO" id="GO:0006357">
    <property type="term" value="P:regulation of transcription by RNA polymerase II"/>
    <property type="evidence" value="ECO:0007669"/>
    <property type="project" value="TreeGrafter"/>
</dbReference>
<evidence type="ECO:0000259" key="8">
    <source>
        <dbReference type="PROSITE" id="PS50134"/>
    </source>
</evidence>
<dbReference type="InterPro" id="IPR000197">
    <property type="entry name" value="Znf_TAZ"/>
</dbReference>
<protein>
    <submittedName>
        <fullName evidence="11">Uncharacterized protein</fullName>
    </submittedName>
</protein>
<dbReference type="InterPro" id="IPR050701">
    <property type="entry name" value="Histone_Mod_Regulator"/>
</dbReference>
<evidence type="ECO:0000259" key="9">
    <source>
        <dbReference type="PROSITE" id="PS51058"/>
    </source>
</evidence>
<evidence type="ECO:0000256" key="5">
    <source>
        <dbReference type="PROSITE-ProRule" id="PRU00146"/>
    </source>
</evidence>
<dbReference type="CDD" id="cd04508">
    <property type="entry name" value="Tudor_SF"/>
    <property type="match status" value="1"/>
</dbReference>
<dbReference type="SMART" id="SM00551">
    <property type="entry name" value="ZnF_TAZ"/>
    <property type="match status" value="1"/>
</dbReference>
<dbReference type="PANTHER" id="PTHR13793">
    <property type="entry name" value="PHD FINGER PROTEINS"/>
    <property type="match status" value="1"/>
</dbReference>
<dbReference type="Pfam" id="PF13832">
    <property type="entry name" value="zf-HC5HC2H_2"/>
    <property type="match status" value="1"/>
</dbReference>
<dbReference type="Proteomes" id="UP001162640">
    <property type="component" value="Unassembled WGS sequence"/>
</dbReference>
<feature type="domain" description="CXXC-type" evidence="9">
    <location>
        <begin position="1048"/>
        <end position="1095"/>
    </location>
</feature>
<evidence type="ECO:0000256" key="1">
    <source>
        <dbReference type="ARBA" id="ARBA00022723"/>
    </source>
</evidence>
<feature type="region of interest" description="Disordered" evidence="6">
    <location>
        <begin position="1363"/>
        <end position="1410"/>
    </location>
</feature>
<feature type="compositionally biased region" description="Low complexity" evidence="6">
    <location>
        <begin position="1375"/>
        <end position="1394"/>
    </location>
</feature>
<feature type="domain" description="TAZ-type" evidence="8">
    <location>
        <begin position="478"/>
        <end position="562"/>
    </location>
</feature>
<evidence type="ECO:0000313" key="12">
    <source>
        <dbReference type="Proteomes" id="UP001162640"/>
    </source>
</evidence>
<dbReference type="InterPro" id="IPR013083">
    <property type="entry name" value="Znf_RING/FYVE/PHD"/>
</dbReference>
<evidence type="ECO:0000256" key="3">
    <source>
        <dbReference type="ARBA" id="ARBA00022833"/>
    </source>
</evidence>
<evidence type="ECO:0000256" key="2">
    <source>
        <dbReference type="ARBA" id="ARBA00022771"/>
    </source>
</evidence>
<sequence>MPRQPIPKPNPAPPRAPTRPHDNLRVQTLNLRPASKASAPKTRSPVNNVDLNSTAVQLEDAINDNEAMRCEICLQFDGSEDDPIVGCDGKLQSGGMCIAVHKKCYGILKVPEGDWFCDRCQSTSGAEIFCALCKKAGGPLKKTNDAKPTYAHPECVYWLPEWTGGELGRFKVDSIKNNHPEFSYRKCDICKIKGAGVDCAFPSCSKAAHPHCARHITPYGKRWLLGVETRIEDSAQFDFEMYCNEHRGAAKSKVHMCCTDFEPPLFKRGEIRGTTEESSSVDMGTAGDYGRVVFVDAEEEEEEEEKGPTPQQQRLVEVHRQRFQEQEQLQRNEQLRAAATQQHRAMALREQQRQQQMLASQQQQQLQLQQQRQQTQQLQTTQANPNPNTAFAQAELERIVNELNSATAFNVCGLFERLKTKRIDGFMKPFYFLPEPETSLSRYLMAVFKRFENKARDIDIVFQSLKDKISADNNPRPLPFQNKGDEMAIVLLLEHASACEGLSCAGEPFEANCVKMKSILRHFKECPNKLACDICRKLGTCIAHHSVRCTSGNCRVTLCASDTQATEEDMDMDMDEEEEDGGGDYGDGDGEGHEVSAESSPEAEGNLTMPSHDLFHDGTGTATPVVEVVAAKPFTDHVMNHLQIFIRNLKGGYVNRLYLSVAERRKLAEGVDLGSPESNLLTVCELTQEEYGGLPSEYRAMVEVEVDEDEDDSEIRIISSTTSPAPRVFSNTGFNSKAQPDLSLASYGFPQNWRVYKSRSYLSDKYTITAPDGKEFDDIYAAKAYLSEAQQRFRERAPSLPATPDRAFSAPPTTTPWANHGIFTDEELKRLRANVHHSDLDSSLSSFERMLNDMDEAAFWQERGRTASMLRSECIALAKAGTPGFKSTQFVVSGARKKYAFDGYQADQYVEVFFDDESELEEPTAEDLVLPRTPQHDVSGNDKSHKWFYAKILRVREAFVDGGKQKTFDVGYATEEESGVEASCIRWPLYRISDQVEALWDEQDTYYKAVIEKIINTKDGYRYQLRYLDDDEVETRVPPTLMRRFFESTRTRMLACRRCANCLKKDCGTCTYCLDRPKFGGGGTMKQRCKLRTCHNKQKPSALGRKKNSRVSEFGAQKKDAEAAALVPTAAGVMFPKTGQWIRVNFGEEGGWMFGVVTEIFPKKNEIEVKFEDEELLYIDDVVDEFGQIHEDIELTSEKEFKRSNKLFGRASIPQAGKMLIVVCKNCKKHRRLLKNQGSKISKFWKCGDAGLRELDAELNFGDRGLYECGKFPSAELSEIFGRDGRGLNKGEEEEEEEEEEDGKNKEATMTEGEEDLYQRPVPEVTEVDGINIESFVATASQQNLQDDVGGLSLSTVEARTKDETRLAKSRLDDSSPTTSKSISNTSSTSTSSRPESEPSPQPQPPQLQKAPQLPFREFSLNFSFDVTNRWGGGLGATVARRHLDSPPYNNVIAVTNIKKEGQFVALFKALYPSVEISALLCDRLYVRGFSSTTEVNKFIDGLRKDAGVGGGAESELDFVFADGELLEPKEEERKEEVRSREERSDEMGMRYSFSQFSYAASFSFNVDAAFFATQF</sequence>
<dbReference type="PANTHER" id="PTHR13793:SF107">
    <property type="entry name" value="BROMODOMAIN-CONTAINING PROTEIN HOMOLOG"/>
    <property type="match status" value="1"/>
</dbReference>
<dbReference type="PROSITE" id="PS50016">
    <property type="entry name" value="ZF_PHD_2"/>
    <property type="match status" value="1"/>
</dbReference>
<dbReference type="PROSITE" id="PS50134">
    <property type="entry name" value="ZF_TAZ"/>
    <property type="match status" value="1"/>
</dbReference>
<feature type="compositionally biased region" description="Basic and acidic residues" evidence="6">
    <location>
        <begin position="1363"/>
        <end position="1374"/>
    </location>
</feature>
<dbReference type="SUPFAM" id="SSF57903">
    <property type="entry name" value="FYVE/PHD zinc finger"/>
    <property type="match status" value="1"/>
</dbReference>
<dbReference type="PROSITE" id="PS51805">
    <property type="entry name" value="EPHD"/>
    <property type="match status" value="1"/>
</dbReference>
<dbReference type="SUPFAM" id="SSF57933">
    <property type="entry name" value="TAZ domain"/>
    <property type="match status" value="1"/>
</dbReference>
<dbReference type="GO" id="GO:0008270">
    <property type="term" value="F:zinc ion binding"/>
    <property type="evidence" value="ECO:0007669"/>
    <property type="project" value="UniProtKB-KW"/>
</dbReference>
<dbReference type="Pfam" id="PF02135">
    <property type="entry name" value="zf-TAZ"/>
    <property type="match status" value="1"/>
</dbReference>
<proteinExistence type="predicted"/>
<keyword evidence="4" id="KW-0238">DNA-binding</keyword>
<feature type="region of interest" description="Disordered" evidence="6">
    <location>
        <begin position="1283"/>
        <end position="1322"/>
    </location>
</feature>
<dbReference type="InterPro" id="IPR001965">
    <property type="entry name" value="Znf_PHD"/>
</dbReference>
<dbReference type="Gene3D" id="1.20.1020.10">
    <property type="entry name" value="TAZ domain"/>
    <property type="match status" value="1"/>
</dbReference>
<dbReference type="SMART" id="SM00249">
    <property type="entry name" value="PHD"/>
    <property type="match status" value="2"/>
</dbReference>
<feature type="compositionally biased region" description="Acidic residues" evidence="6">
    <location>
        <begin position="566"/>
        <end position="589"/>
    </location>
</feature>
<name>A0A9W7ESP9_9STRA</name>
<organism evidence="11 12">
    <name type="scientific">Triparma laevis f. inornata</name>
    <dbReference type="NCBI Taxonomy" id="1714386"/>
    <lineage>
        <taxon>Eukaryota</taxon>
        <taxon>Sar</taxon>
        <taxon>Stramenopiles</taxon>
        <taxon>Ochrophyta</taxon>
        <taxon>Bolidophyceae</taxon>
        <taxon>Parmales</taxon>
        <taxon>Triparmaceae</taxon>
        <taxon>Triparma</taxon>
    </lineage>
</organism>
<feature type="region of interest" description="Disordered" evidence="6">
    <location>
        <begin position="1"/>
        <end position="22"/>
    </location>
</feature>
<keyword evidence="2 5" id="KW-0863">Zinc-finger</keyword>
<dbReference type="GO" id="GO:0003677">
    <property type="term" value="F:DNA binding"/>
    <property type="evidence" value="ECO:0007669"/>
    <property type="project" value="UniProtKB-KW"/>
</dbReference>
<dbReference type="Gene3D" id="2.30.30.140">
    <property type="match status" value="1"/>
</dbReference>
<dbReference type="InterPro" id="IPR019787">
    <property type="entry name" value="Znf_PHD-finger"/>
</dbReference>
<dbReference type="InterPro" id="IPR034732">
    <property type="entry name" value="EPHD"/>
</dbReference>
<comment type="caution">
    <text evidence="11">The sequence shown here is derived from an EMBL/GenBank/DDBJ whole genome shotgun (WGS) entry which is preliminary data.</text>
</comment>
<dbReference type="Gene3D" id="3.30.40.10">
    <property type="entry name" value="Zinc/RING finger domain, C3HC4 (zinc finger)"/>
    <property type="match status" value="2"/>
</dbReference>
<evidence type="ECO:0000259" key="10">
    <source>
        <dbReference type="PROSITE" id="PS51805"/>
    </source>
</evidence>
<feature type="compositionally biased region" description="Acidic residues" evidence="6">
    <location>
        <begin position="1292"/>
        <end position="1302"/>
    </location>
</feature>
<accession>A0A9W7ESP9</accession>
<dbReference type="InterPro" id="IPR035898">
    <property type="entry name" value="TAZ_dom_sf"/>
</dbReference>
<keyword evidence="3" id="KW-0862">Zinc</keyword>
<dbReference type="InterPro" id="IPR011011">
    <property type="entry name" value="Znf_FYVE_PHD"/>
</dbReference>
<dbReference type="Pfam" id="PF02008">
    <property type="entry name" value="zf-CXXC"/>
    <property type="match status" value="1"/>
</dbReference>
<keyword evidence="1" id="KW-0479">Metal-binding</keyword>
<feature type="compositionally biased region" description="Pro residues" evidence="6">
    <location>
        <begin position="1"/>
        <end position="17"/>
    </location>
</feature>
<feature type="domain" description="PHD-type" evidence="10">
    <location>
        <begin position="127"/>
        <end position="247"/>
    </location>
</feature>
<evidence type="ECO:0000259" key="7">
    <source>
        <dbReference type="PROSITE" id="PS50016"/>
    </source>
</evidence>
<feature type="region of interest" description="Disordered" evidence="6">
    <location>
        <begin position="566"/>
        <end position="608"/>
    </location>
</feature>
<reference evidence="12" key="1">
    <citation type="journal article" date="2023" name="Commun. Biol.">
        <title>Genome analysis of Parmales, the sister group of diatoms, reveals the evolutionary specialization of diatoms from phago-mixotrophs to photoautotrophs.</title>
        <authorList>
            <person name="Ban H."/>
            <person name="Sato S."/>
            <person name="Yoshikawa S."/>
            <person name="Yamada K."/>
            <person name="Nakamura Y."/>
            <person name="Ichinomiya M."/>
            <person name="Sato N."/>
            <person name="Blanc-Mathieu R."/>
            <person name="Endo H."/>
            <person name="Kuwata A."/>
            <person name="Ogata H."/>
        </authorList>
    </citation>
    <scope>NUCLEOTIDE SEQUENCE [LARGE SCALE GENOMIC DNA]</scope>
</reference>
<dbReference type="InterPro" id="IPR002857">
    <property type="entry name" value="Znf_CXXC"/>
</dbReference>